<feature type="compositionally biased region" description="Basic and acidic residues" evidence="9">
    <location>
        <begin position="1574"/>
        <end position="1587"/>
    </location>
</feature>
<accession>A0A1A8VJX9</accession>
<dbReference type="SUPFAM" id="SSF52540">
    <property type="entry name" value="P-loop containing nucleoside triphosphate hydrolases"/>
    <property type="match status" value="2"/>
</dbReference>
<dbReference type="GO" id="GO:0005634">
    <property type="term" value="C:nucleus"/>
    <property type="evidence" value="ECO:0007669"/>
    <property type="project" value="UniProtKB-SubCell"/>
</dbReference>
<evidence type="ECO:0000313" key="13">
    <source>
        <dbReference type="EMBL" id="SBS81343.1"/>
    </source>
</evidence>
<dbReference type="CDD" id="cd18793">
    <property type="entry name" value="SF2_C_SNF"/>
    <property type="match status" value="1"/>
</dbReference>
<evidence type="ECO:0000256" key="2">
    <source>
        <dbReference type="ARBA" id="ARBA00007025"/>
    </source>
</evidence>
<dbReference type="Proteomes" id="UP000078546">
    <property type="component" value="Unassembled WGS sequence"/>
</dbReference>
<feature type="region of interest" description="Disordered" evidence="9">
    <location>
        <begin position="270"/>
        <end position="299"/>
    </location>
</feature>
<evidence type="ECO:0000256" key="4">
    <source>
        <dbReference type="ARBA" id="ARBA00022801"/>
    </source>
</evidence>
<keyword evidence="3" id="KW-0547">Nucleotide-binding</keyword>
<proteinExistence type="inferred from homology"/>
<feature type="compositionally biased region" description="Basic and acidic residues" evidence="9">
    <location>
        <begin position="1513"/>
        <end position="1523"/>
    </location>
</feature>
<dbReference type="SMART" id="SM00487">
    <property type="entry name" value="DEXDc"/>
    <property type="match status" value="1"/>
</dbReference>
<dbReference type="InterPro" id="IPR000330">
    <property type="entry name" value="SNF2_N"/>
</dbReference>
<protein>
    <submittedName>
        <fullName evidence="12">DEAD/DEAH box helicase, putative</fullName>
    </submittedName>
</protein>
<name>A0A1A8VJX9_PLAOA</name>
<reference evidence="14 15" key="2">
    <citation type="submission" date="2016-05" db="EMBL/GenBank/DDBJ databases">
        <authorList>
            <person name="Naeem Raeece"/>
        </authorList>
    </citation>
    <scope>NUCLEOTIDE SEQUENCE [LARGE SCALE GENOMIC DNA]</scope>
</reference>
<keyword evidence="5 12" id="KW-0347">Helicase</keyword>
<feature type="region of interest" description="Disordered" evidence="9">
    <location>
        <begin position="1555"/>
        <end position="1620"/>
    </location>
</feature>
<dbReference type="InterPro" id="IPR038718">
    <property type="entry name" value="SNF2-like_sf"/>
</dbReference>
<organism evidence="12 15">
    <name type="scientific">Plasmodium ovale curtisi</name>
    <dbReference type="NCBI Taxonomy" id="864141"/>
    <lineage>
        <taxon>Eukaryota</taxon>
        <taxon>Sar</taxon>
        <taxon>Alveolata</taxon>
        <taxon>Apicomplexa</taxon>
        <taxon>Aconoidasida</taxon>
        <taxon>Haemosporida</taxon>
        <taxon>Plasmodiidae</taxon>
        <taxon>Plasmodium</taxon>
        <taxon>Plasmodium (Plasmodium)</taxon>
    </lineage>
</organism>
<dbReference type="Pfam" id="PF00271">
    <property type="entry name" value="Helicase_C"/>
    <property type="match status" value="2"/>
</dbReference>
<evidence type="ECO:0000256" key="7">
    <source>
        <dbReference type="ARBA" id="ARBA00023054"/>
    </source>
</evidence>
<dbReference type="EMBL" id="FLQV01000100">
    <property type="protein sequence ID" value="SBS81343.1"/>
    <property type="molecule type" value="Genomic_DNA"/>
</dbReference>
<dbReference type="PROSITE" id="PS51192">
    <property type="entry name" value="HELICASE_ATP_BIND_1"/>
    <property type="match status" value="1"/>
</dbReference>
<evidence type="ECO:0000313" key="14">
    <source>
        <dbReference type="Proteomes" id="UP000078546"/>
    </source>
</evidence>
<evidence type="ECO:0000256" key="9">
    <source>
        <dbReference type="SAM" id="MobiDB-lite"/>
    </source>
</evidence>
<dbReference type="InterPro" id="IPR014001">
    <property type="entry name" value="Helicase_ATP-bd"/>
</dbReference>
<dbReference type="SMART" id="SM00490">
    <property type="entry name" value="HELICc"/>
    <property type="match status" value="1"/>
</dbReference>
<dbReference type="GO" id="GO:0016787">
    <property type="term" value="F:hydrolase activity"/>
    <property type="evidence" value="ECO:0007669"/>
    <property type="project" value="UniProtKB-KW"/>
</dbReference>
<feature type="domain" description="Helicase C-terminal" evidence="11">
    <location>
        <begin position="1018"/>
        <end position="1216"/>
    </location>
</feature>
<comment type="subcellular location">
    <subcellularLocation>
        <location evidence="1">Nucleus</location>
    </subcellularLocation>
</comment>
<reference evidence="12" key="1">
    <citation type="submission" date="2016-05" db="EMBL/GenBank/DDBJ databases">
        <authorList>
            <person name="Lavstsen T."/>
            <person name="Jespersen J.S."/>
        </authorList>
    </citation>
    <scope>NUCLEOTIDE SEQUENCE [LARGE SCALE GENOMIC DNA]</scope>
</reference>
<dbReference type="GO" id="GO:0005524">
    <property type="term" value="F:ATP binding"/>
    <property type="evidence" value="ECO:0007669"/>
    <property type="project" value="UniProtKB-KW"/>
</dbReference>
<keyword evidence="7" id="KW-0175">Coiled coil</keyword>
<evidence type="ECO:0000313" key="15">
    <source>
        <dbReference type="Proteomes" id="UP000078560"/>
    </source>
</evidence>
<dbReference type="GO" id="GO:0004386">
    <property type="term" value="F:helicase activity"/>
    <property type="evidence" value="ECO:0007669"/>
    <property type="project" value="UniProtKB-KW"/>
</dbReference>
<keyword evidence="8" id="KW-0539">Nucleus</keyword>
<gene>
    <name evidence="13" type="ORF">POVCU1_005350</name>
    <name evidence="12" type="ORF">POVCU2_0005970</name>
</gene>
<dbReference type="PROSITE" id="PS51194">
    <property type="entry name" value="HELICASE_CTER"/>
    <property type="match status" value="1"/>
</dbReference>
<dbReference type="PANTHER" id="PTHR10799">
    <property type="entry name" value="SNF2/RAD54 HELICASE FAMILY"/>
    <property type="match status" value="1"/>
</dbReference>
<feature type="compositionally biased region" description="Basic and acidic residues" evidence="9">
    <location>
        <begin position="1605"/>
        <end position="1620"/>
    </location>
</feature>
<feature type="compositionally biased region" description="Basic and acidic residues" evidence="9">
    <location>
        <begin position="1481"/>
        <end position="1490"/>
    </location>
</feature>
<evidence type="ECO:0000256" key="6">
    <source>
        <dbReference type="ARBA" id="ARBA00022840"/>
    </source>
</evidence>
<keyword evidence="4" id="KW-0378">Hydrolase</keyword>
<dbReference type="FunFam" id="3.40.50.10810:FF:000015">
    <property type="entry name" value="lymphoid-specific helicase isoform X1"/>
    <property type="match status" value="1"/>
</dbReference>
<dbReference type="InterPro" id="IPR049730">
    <property type="entry name" value="SNF2/RAD54-like_C"/>
</dbReference>
<evidence type="ECO:0000256" key="5">
    <source>
        <dbReference type="ARBA" id="ARBA00022806"/>
    </source>
</evidence>
<feature type="compositionally biased region" description="Low complexity" evidence="9">
    <location>
        <begin position="273"/>
        <end position="293"/>
    </location>
</feature>
<evidence type="ECO:0000259" key="10">
    <source>
        <dbReference type="PROSITE" id="PS51192"/>
    </source>
</evidence>
<dbReference type="EMBL" id="FLQU01000084">
    <property type="protein sequence ID" value="SBS80561.1"/>
    <property type="molecule type" value="Genomic_DNA"/>
</dbReference>
<evidence type="ECO:0000259" key="11">
    <source>
        <dbReference type="PROSITE" id="PS51194"/>
    </source>
</evidence>
<dbReference type="InterPro" id="IPR001650">
    <property type="entry name" value="Helicase_C-like"/>
</dbReference>
<dbReference type="Proteomes" id="UP000078560">
    <property type="component" value="Unassembled WGS sequence"/>
</dbReference>
<evidence type="ECO:0000256" key="1">
    <source>
        <dbReference type="ARBA" id="ARBA00004123"/>
    </source>
</evidence>
<comment type="similarity">
    <text evidence="2">Belongs to the SNF2/RAD54 helicase family.</text>
</comment>
<sequence>MNSTVLPHKGDEPLVSLFEVNMSEELNQNGVKDAGKEIWTIRDNNDYVVGSKNGLSQKKEFFYGKVEGGNDDNVVVGERVKFHVEKKGIDMQCPLVPSSQKCKHFKRVEDKTREVHDETVDKRDYLYMSEHLQIRKDNEIFVSTSLNNYINDHVNIILSANDTFFKNKNNEAEAFIDLGIKLKMLRYRDRMKRQKKRKKKGGIKKSTVLAKSNVETNRREIQSSQRLTGGCADVMELPLEEDISSSSSSLSDVSISSCADVVSTPCRSAHCNSSSESSCLFSDSSDSEQSSSENGYTSEEEFLKNMQFDEEELRTLKSLERAKNVYFGHVNELFMKYDMMSHFNLKFFEKLKNTIHNMYIRNIPKDKYKDHLQSIRAFFSNEENARMVERNQKKLRSDVTNAMFGFHVISDRQPMKVPIKCINRLTCRNKPASAICAYKSAQNKKRAETIFDELCDGLSKRGATTGDSFNTNSRSNTTFRGEDKWRTRRRDACSKIAGEKDKNRAKINGDTKKIDSVTRNCLEEYVKSIRNNSCAHSKMRNLKQYILGTHWKQMRKHNVYLSLIMEDKRKDAKMIANLCYNQMKGIEQKRKLILEKEEKERMRLLRENDMDAYIKLIKTTKNKRLQELLDVTEDFLNSMSSSVLYQKGGSNGGTTSFKNARERYYSVSHTIKEKIVQPSILIGGTLMKYQLEGLEWLVSLYNNNLHGILADEMGLGKTVQTISLFAYLKEFKGRCKKISASTAAVSGRCDGCGECGKHIIVVPLSTLPNWVSEFDRWCPSLRVLTYRGSKSERRGLSRQLLDNEFDICLTTFDFVIKEKALLMKISWDYIVVDEGHRMKNSKSRFHTILSGFKSKHRVLLTGTPLQNNMSELWSLLNFLLPKIFASCTDFEKWFVRSLYNEKDVYDTITEEEQLLIINRLHSVLLPFMLRRVKKDVLKSLPRKYEYNIYIELSLYQKILYRQIQNKGFKQVNENGSITTKSFQNLVMQLRKIVNHPYLFQYEYAIDEMMIKTSGKFEVLDRMLPKLLTFKHKVLIFSQMTKLMDILCDYLDFRGYRFHRLDGNIGLHERKKIIEKFNRPSPSNNSSGVGTGEGTGAVGSTDTGVDTGEDAEEEAMIFILSTRSGSLGLNLQSADTVIIFDSDFNPHQDIQAMCRCHRIGQKNVVKVFRFITISGVEELVFKRAQHKLSINDKVIQAGLFNKIYNDEDRKNKLKNIMHRNQRSDITSQPTNPLLLDHYLSRSEEELEFFLNFDREYFGEEHYELLNLLNQANPDCAQFTYMSEGEDDAQKEVEEEAVKGMEEVARTARDQSDVEKNEENKVGQIGYNAEIGDQRYNVTDGIEVKGENQQNHVVTSNCHSKEDTPGGISDELKGEEAEREGVQEVEGDNVETILNEENQNEIEKILIKSNKLVNKEQLPSHLFFEEETIEVCDVYFKRRRKIINTKLLEEEKLTDEQFFKMVDPTSPCRNVTAEQGPSKRGRDHTTEHHVDAPNDNNVLRNSRDIEMEGSTPSEEISRREDCSPEDRTLRGEECLHAIQSASKIECSYNIRSLRKAEGGAMGTPLSSAKTGKRKYDKCTDEVGAEKQIPEEGMGEGNKKKKKKKVRKSWEKRSGMTDRDDSR</sequence>
<keyword evidence="6" id="KW-0067">ATP-binding</keyword>
<feature type="region of interest" description="Disordered" evidence="9">
    <location>
        <begin position="1464"/>
        <end position="1523"/>
    </location>
</feature>
<feature type="region of interest" description="Disordered" evidence="9">
    <location>
        <begin position="1076"/>
        <end position="1103"/>
    </location>
</feature>
<evidence type="ECO:0000256" key="8">
    <source>
        <dbReference type="ARBA" id="ARBA00023242"/>
    </source>
</evidence>
<dbReference type="InterPro" id="IPR027417">
    <property type="entry name" value="P-loop_NTPase"/>
</dbReference>
<dbReference type="FunFam" id="3.40.50.300:FF:001923">
    <property type="entry name" value="DEAD/DEAH box helicase"/>
    <property type="match status" value="1"/>
</dbReference>
<dbReference type="Gene3D" id="3.40.50.10810">
    <property type="entry name" value="Tandem AAA-ATPase domain"/>
    <property type="match status" value="1"/>
</dbReference>
<dbReference type="Gene3D" id="3.40.50.300">
    <property type="entry name" value="P-loop containing nucleotide triphosphate hydrolases"/>
    <property type="match status" value="1"/>
</dbReference>
<evidence type="ECO:0000256" key="3">
    <source>
        <dbReference type="ARBA" id="ARBA00022741"/>
    </source>
</evidence>
<feature type="domain" description="Helicase ATP-binding" evidence="10">
    <location>
        <begin position="698"/>
        <end position="882"/>
    </location>
</feature>
<dbReference type="Pfam" id="PF00176">
    <property type="entry name" value="SNF2-rel_dom"/>
    <property type="match status" value="1"/>
</dbReference>
<evidence type="ECO:0000313" key="12">
    <source>
        <dbReference type="EMBL" id="SBS80561.1"/>
    </source>
</evidence>